<dbReference type="EMBL" id="CACRXK020000242">
    <property type="protein sequence ID" value="CAB3979927.1"/>
    <property type="molecule type" value="Genomic_DNA"/>
</dbReference>
<evidence type="ECO:0000313" key="2">
    <source>
        <dbReference type="EMBL" id="CAB3979927.1"/>
    </source>
</evidence>
<keyword evidence="3" id="KW-1185">Reference proteome</keyword>
<feature type="compositionally biased region" description="Acidic residues" evidence="1">
    <location>
        <begin position="13"/>
        <end position="23"/>
    </location>
</feature>
<feature type="region of interest" description="Disordered" evidence="1">
    <location>
        <begin position="1"/>
        <end position="23"/>
    </location>
</feature>
<accession>A0A6S7FQJ6</accession>
<protein>
    <submittedName>
        <fullName evidence="2">Uncharacterized protein</fullName>
    </submittedName>
</protein>
<name>A0A6S7FQJ6_PARCT</name>
<evidence type="ECO:0000256" key="1">
    <source>
        <dbReference type="SAM" id="MobiDB-lite"/>
    </source>
</evidence>
<gene>
    <name evidence="2" type="ORF">PACLA_8A087103</name>
</gene>
<comment type="caution">
    <text evidence="2">The sequence shown here is derived from an EMBL/GenBank/DDBJ whole genome shotgun (WGS) entry which is preliminary data.</text>
</comment>
<organism evidence="2 3">
    <name type="scientific">Paramuricea clavata</name>
    <name type="common">Red gorgonian</name>
    <name type="synonym">Violescent sea-whip</name>
    <dbReference type="NCBI Taxonomy" id="317549"/>
    <lineage>
        <taxon>Eukaryota</taxon>
        <taxon>Metazoa</taxon>
        <taxon>Cnidaria</taxon>
        <taxon>Anthozoa</taxon>
        <taxon>Octocorallia</taxon>
        <taxon>Malacalcyonacea</taxon>
        <taxon>Plexauridae</taxon>
        <taxon>Paramuricea</taxon>
    </lineage>
</organism>
<evidence type="ECO:0000313" key="3">
    <source>
        <dbReference type="Proteomes" id="UP001152795"/>
    </source>
</evidence>
<reference evidence="2" key="1">
    <citation type="submission" date="2020-04" db="EMBL/GenBank/DDBJ databases">
        <authorList>
            <person name="Alioto T."/>
            <person name="Alioto T."/>
            <person name="Gomez Garrido J."/>
        </authorList>
    </citation>
    <scope>NUCLEOTIDE SEQUENCE</scope>
    <source>
        <strain evidence="2">A484AB</strain>
    </source>
</reference>
<sequence>MATSQKRKHKDENDDANEEEYDLSDEQLHEIVRMVRANDDIEVPPTVFNLDSYLINLMYYNANSYKDKARFYISRAPRTPFSTAILNVEDFTTQMFLNIFERHMQSNAQEIINNGWSSVVSVYIFPNDYVPTNVKRKKTNHRLYKHLGQNPKESGSGRIIAQKHGREVRNGVFQVVSGTTKHCFALALLVGKSFLQKDKYFDILDRNRNADLTKLYTTDEINDVYIAAGLPVGSVRVDQLFYEKYLAVDDIHLVVFSKSLDDSIVYILG</sequence>
<proteinExistence type="predicted"/>
<dbReference type="AlphaFoldDB" id="A0A6S7FQJ6"/>
<dbReference type="Proteomes" id="UP001152795">
    <property type="component" value="Unassembled WGS sequence"/>
</dbReference>